<comment type="caution">
    <text evidence="1">The sequence shown here is derived from an EMBL/GenBank/DDBJ whole genome shotgun (WGS) entry which is preliminary data.</text>
</comment>
<protein>
    <submittedName>
        <fullName evidence="1">Uncharacterized protein</fullName>
    </submittedName>
</protein>
<dbReference type="EMBL" id="QKWP01002723">
    <property type="protein sequence ID" value="RIB02356.1"/>
    <property type="molecule type" value="Genomic_DNA"/>
</dbReference>
<dbReference type="Proteomes" id="UP000266673">
    <property type="component" value="Unassembled WGS sequence"/>
</dbReference>
<evidence type="ECO:0000313" key="2">
    <source>
        <dbReference type="Proteomes" id="UP000266673"/>
    </source>
</evidence>
<proteinExistence type="predicted"/>
<name>A0A397U5M3_9GLOM</name>
<accession>A0A397U5M3</accession>
<dbReference type="AlphaFoldDB" id="A0A397U5M3"/>
<sequence length="316" mass="36881">MDKLVKNRDIFKKKFSQIAEALIKQQQDVLKKDKRQSAKKEISEEKIKFIELDISKSDEARIKYRGNSLTGKLNLEINPIREIAQQNINKRNKTLTQDTAIEQTELTIKQRDLKIQGMHERSASDKYKKILLEQEYKKHSQEGYRKEEDKTEVGQKDIYINYIDSGNSQDQYTEQGISLHTTKRKNPAKDIETESIPEMKITARIKKTKTGRGDIYESDWAPRNSESYFAKKVSQPNNTYAFILWDIPLEVHAHKIKDWLFYYGKATIERVNYLGKTKSAVIRINSMANSRLKALKTSWAIQSENGKTLRTMPEEQ</sequence>
<organism evidence="1 2">
    <name type="scientific">Gigaspora rosea</name>
    <dbReference type="NCBI Taxonomy" id="44941"/>
    <lineage>
        <taxon>Eukaryota</taxon>
        <taxon>Fungi</taxon>
        <taxon>Fungi incertae sedis</taxon>
        <taxon>Mucoromycota</taxon>
        <taxon>Glomeromycotina</taxon>
        <taxon>Glomeromycetes</taxon>
        <taxon>Diversisporales</taxon>
        <taxon>Gigasporaceae</taxon>
        <taxon>Gigaspora</taxon>
    </lineage>
</organism>
<evidence type="ECO:0000313" key="1">
    <source>
        <dbReference type="EMBL" id="RIB02356.1"/>
    </source>
</evidence>
<gene>
    <name evidence="1" type="ORF">C2G38_2228045</name>
</gene>
<keyword evidence="2" id="KW-1185">Reference proteome</keyword>
<reference evidence="1 2" key="1">
    <citation type="submission" date="2018-06" db="EMBL/GenBank/DDBJ databases">
        <title>Comparative genomics reveals the genomic features of Rhizophagus irregularis, R. cerebriforme, R. diaphanum and Gigaspora rosea, and their symbiotic lifestyle signature.</title>
        <authorList>
            <person name="Morin E."/>
            <person name="San Clemente H."/>
            <person name="Chen E.C.H."/>
            <person name="De La Providencia I."/>
            <person name="Hainaut M."/>
            <person name="Kuo A."/>
            <person name="Kohler A."/>
            <person name="Murat C."/>
            <person name="Tang N."/>
            <person name="Roy S."/>
            <person name="Loubradou J."/>
            <person name="Henrissat B."/>
            <person name="Grigoriev I.V."/>
            <person name="Corradi N."/>
            <person name="Roux C."/>
            <person name="Martin F.M."/>
        </authorList>
    </citation>
    <scope>NUCLEOTIDE SEQUENCE [LARGE SCALE GENOMIC DNA]</scope>
    <source>
        <strain evidence="1 2">DAOM 194757</strain>
    </source>
</reference>